<evidence type="ECO:0000256" key="5">
    <source>
        <dbReference type="SAM" id="MobiDB-lite"/>
    </source>
</evidence>
<dbReference type="AlphaFoldDB" id="A0A835QT12"/>
<accession>A0A835QT12</accession>
<dbReference type="Gene3D" id="3.30.40.10">
    <property type="entry name" value="Zinc/RING finger domain, C3HC4 (zinc finger)"/>
    <property type="match status" value="1"/>
</dbReference>
<proteinExistence type="predicted"/>
<dbReference type="PANTHER" id="PTHR45969">
    <property type="entry name" value="RING ZINC FINGER PROTEIN-RELATED"/>
    <property type="match status" value="1"/>
</dbReference>
<dbReference type="GO" id="GO:0061630">
    <property type="term" value="F:ubiquitin protein ligase activity"/>
    <property type="evidence" value="ECO:0007669"/>
    <property type="project" value="TreeGrafter"/>
</dbReference>
<keyword evidence="3" id="KW-0862">Zinc</keyword>
<keyword evidence="2 4" id="KW-0863">Zinc-finger</keyword>
<evidence type="ECO:0000256" key="1">
    <source>
        <dbReference type="ARBA" id="ARBA00022723"/>
    </source>
</evidence>
<gene>
    <name evidence="8" type="ORF">HPP92_015164</name>
</gene>
<organism evidence="8 9">
    <name type="scientific">Vanilla planifolia</name>
    <name type="common">Vanilla</name>
    <dbReference type="NCBI Taxonomy" id="51239"/>
    <lineage>
        <taxon>Eukaryota</taxon>
        <taxon>Viridiplantae</taxon>
        <taxon>Streptophyta</taxon>
        <taxon>Embryophyta</taxon>
        <taxon>Tracheophyta</taxon>
        <taxon>Spermatophyta</taxon>
        <taxon>Magnoliopsida</taxon>
        <taxon>Liliopsida</taxon>
        <taxon>Asparagales</taxon>
        <taxon>Orchidaceae</taxon>
        <taxon>Vanilloideae</taxon>
        <taxon>Vanilleae</taxon>
        <taxon>Vanilla</taxon>
    </lineage>
</organism>
<keyword evidence="9" id="KW-1185">Reference proteome</keyword>
<evidence type="ECO:0000313" key="9">
    <source>
        <dbReference type="Proteomes" id="UP000636800"/>
    </source>
</evidence>
<dbReference type="Proteomes" id="UP000636800">
    <property type="component" value="Chromosome 7"/>
</dbReference>
<feature type="domain" description="RING-type" evidence="7">
    <location>
        <begin position="146"/>
        <end position="189"/>
    </location>
</feature>
<dbReference type="InterPro" id="IPR001841">
    <property type="entry name" value="Znf_RING"/>
</dbReference>
<keyword evidence="6" id="KW-0472">Membrane</keyword>
<dbReference type="SMART" id="SM00184">
    <property type="entry name" value="RING"/>
    <property type="match status" value="1"/>
</dbReference>
<dbReference type="EMBL" id="JADCNL010000007">
    <property type="protein sequence ID" value="KAG0473307.1"/>
    <property type="molecule type" value="Genomic_DNA"/>
</dbReference>
<sequence length="215" mass="23753">MVMSSQRSTFSSNSTINVSDGSYAFRAWTVSPSSSTPSPPLASERRKPPQQKKKKQKKEMVPKPIIIFLYLLDVVLYFFSRAFYLLGLNPSFASETPPWENEELLSCAATTPSVPATAASAKRRLPAVEYLRFAKRCDGGGTEADCAVCLQVMETRDKVRVLGNCCHAFHVACIDRWMDAGRFTCPLCRSSLLPNPVGVVPEKGPFSVLKLLVLQ</sequence>
<dbReference type="PROSITE" id="PS50089">
    <property type="entry name" value="ZF_RING_2"/>
    <property type="match status" value="1"/>
</dbReference>
<evidence type="ECO:0000256" key="3">
    <source>
        <dbReference type="ARBA" id="ARBA00022833"/>
    </source>
</evidence>
<keyword evidence="6" id="KW-0812">Transmembrane</keyword>
<dbReference type="GO" id="GO:0008270">
    <property type="term" value="F:zinc ion binding"/>
    <property type="evidence" value="ECO:0007669"/>
    <property type="project" value="UniProtKB-KW"/>
</dbReference>
<evidence type="ECO:0000256" key="6">
    <source>
        <dbReference type="SAM" id="Phobius"/>
    </source>
</evidence>
<feature type="region of interest" description="Disordered" evidence="5">
    <location>
        <begin position="30"/>
        <end position="57"/>
    </location>
</feature>
<dbReference type="InterPro" id="IPR013083">
    <property type="entry name" value="Znf_RING/FYVE/PHD"/>
</dbReference>
<feature type="transmembrane region" description="Helical" evidence="6">
    <location>
        <begin position="65"/>
        <end position="86"/>
    </location>
</feature>
<dbReference type="SUPFAM" id="SSF57850">
    <property type="entry name" value="RING/U-box"/>
    <property type="match status" value="1"/>
</dbReference>
<evidence type="ECO:0000259" key="7">
    <source>
        <dbReference type="PROSITE" id="PS50089"/>
    </source>
</evidence>
<reference evidence="8 9" key="1">
    <citation type="journal article" date="2020" name="Nat. Food">
        <title>A phased Vanilla planifolia genome enables genetic improvement of flavour and production.</title>
        <authorList>
            <person name="Hasing T."/>
            <person name="Tang H."/>
            <person name="Brym M."/>
            <person name="Khazi F."/>
            <person name="Huang T."/>
            <person name="Chambers A.H."/>
        </authorList>
    </citation>
    <scope>NUCLEOTIDE SEQUENCE [LARGE SCALE GENOMIC DNA]</scope>
    <source>
        <tissue evidence="8">Leaf</tissue>
    </source>
</reference>
<dbReference type="Pfam" id="PF13639">
    <property type="entry name" value="zf-RING_2"/>
    <property type="match status" value="1"/>
</dbReference>
<name>A0A835QT12_VANPL</name>
<protein>
    <recommendedName>
        <fullName evidence="7">RING-type domain-containing protein</fullName>
    </recommendedName>
</protein>
<comment type="caution">
    <text evidence="8">The sequence shown here is derived from an EMBL/GenBank/DDBJ whole genome shotgun (WGS) entry which is preliminary data.</text>
</comment>
<keyword evidence="6" id="KW-1133">Transmembrane helix</keyword>
<evidence type="ECO:0000256" key="2">
    <source>
        <dbReference type="ARBA" id="ARBA00022771"/>
    </source>
</evidence>
<keyword evidence="1" id="KW-0479">Metal-binding</keyword>
<dbReference type="OrthoDB" id="202840at2759"/>
<dbReference type="PANTHER" id="PTHR45969:SF81">
    <property type="entry name" value="OS08G0157400 PROTEIN"/>
    <property type="match status" value="1"/>
</dbReference>
<evidence type="ECO:0000313" key="8">
    <source>
        <dbReference type="EMBL" id="KAG0473307.1"/>
    </source>
</evidence>
<dbReference type="GO" id="GO:0016567">
    <property type="term" value="P:protein ubiquitination"/>
    <property type="evidence" value="ECO:0007669"/>
    <property type="project" value="TreeGrafter"/>
</dbReference>
<evidence type="ECO:0000256" key="4">
    <source>
        <dbReference type="PROSITE-ProRule" id="PRU00175"/>
    </source>
</evidence>
<feature type="compositionally biased region" description="Basic residues" evidence="5">
    <location>
        <begin position="48"/>
        <end position="57"/>
    </location>
</feature>